<name>A0A7W8M7C4_9BURK</name>
<evidence type="ECO:0000313" key="2">
    <source>
        <dbReference type="Proteomes" id="UP000532440"/>
    </source>
</evidence>
<dbReference type="SUPFAM" id="SSF51197">
    <property type="entry name" value="Clavaminate synthase-like"/>
    <property type="match status" value="1"/>
</dbReference>
<proteinExistence type="predicted"/>
<accession>A0A7W8M7C4</accession>
<dbReference type="RefSeq" id="WP_183964553.1">
    <property type="nucleotide sequence ID" value="NZ_BAABEW010000010.1"/>
</dbReference>
<evidence type="ECO:0000313" key="1">
    <source>
        <dbReference type="EMBL" id="MBB5270821.1"/>
    </source>
</evidence>
<dbReference type="InterPro" id="IPR012668">
    <property type="entry name" value="CHP02466"/>
</dbReference>
<keyword evidence="2" id="KW-1185">Reference proteome</keyword>
<dbReference type="AlphaFoldDB" id="A0A7W8M7C4"/>
<dbReference type="Proteomes" id="UP000532440">
    <property type="component" value="Unassembled WGS sequence"/>
</dbReference>
<gene>
    <name evidence="1" type="ORF">HNQ70_000825</name>
</gene>
<dbReference type="EMBL" id="JACHGB010000002">
    <property type="protein sequence ID" value="MBB5270821.1"/>
    <property type="molecule type" value="Genomic_DNA"/>
</dbReference>
<protein>
    <submittedName>
        <fullName evidence="1">Uncharacterized protein (TIGR02466 family)</fullName>
    </submittedName>
</protein>
<comment type="caution">
    <text evidence="1">The sequence shown here is derived from an EMBL/GenBank/DDBJ whole genome shotgun (WGS) entry which is preliminary data.</text>
</comment>
<dbReference type="Gene3D" id="2.60.120.620">
    <property type="entry name" value="q2cbj1_9rhob like domain"/>
    <property type="match status" value="1"/>
</dbReference>
<dbReference type="Pfam" id="PF13759">
    <property type="entry name" value="2OG-FeII_Oxy_5"/>
    <property type="match status" value="1"/>
</dbReference>
<reference evidence="1 2" key="1">
    <citation type="submission" date="2020-08" db="EMBL/GenBank/DDBJ databases">
        <title>Genomic Encyclopedia of Type Strains, Phase IV (KMG-IV): sequencing the most valuable type-strain genomes for metagenomic binning, comparative biology and taxonomic classification.</title>
        <authorList>
            <person name="Goeker M."/>
        </authorList>
    </citation>
    <scope>NUCLEOTIDE SEQUENCE [LARGE SCALE GENOMIC DNA]</scope>
    <source>
        <strain evidence="1 2">DSM 29781</strain>
    </source>
</reference>
<sequence>MSPVPSRVVGLFPTPVLHAERLLDPDLVAALVTRFADAASLANHQSERLSHTGTVSPDQDLQLSQVSALVGTRIAEFGELLFGERLPWLVKEMWFNVLEPGGHQALHNHANSFVSGVLYLTPSHPDSNTTFVRPLGQDAFVFRNTHAGSQTGPFNADKWVMPATGAGDLVLFPSGLLHEVPQNRGARRITLAFNAIPQRLDAWGYRIGFSG</sequence>
<organism evidence="1 2">
    <name type="scientific">Quisquiliibacterium transsilvanicum</name>
    <dbReference type="NCBI Taxonomy" id="1549638"/>
    <lineage>
        <taxon>Bacteria</taxon>
        <taxon>Pseudomonadati</taxon>
        <taxon>Pseudomonadota</taxon>
        <taxon>Betaproteobacteria</taxon>
        <taxon>Burkholderiales</taxon>
        <taxon>Burkholderiaceae</taxon>
        <taxon>Quisquiliibacterium</taxon>
    </lineage>
</organism>